<evidence type="ECO:0000313" key="7">
    <source>
        <dbReference type="EMBL" id="EAS84768.1"/>
    </source>
</evidence>
<feature type="transmembrane region" description="Helical" evidence="6">
    <location>
        <begin position="305"/>
        <end position="325"/>
    </location>
</feature>
<feature type="transmembrane region" description="Helical" evidence="6">
    <location>
        <begin position="345"/>
        <end position="365"/>
    </location>
</feature>
<dbReference type="GO" id="GO:0005886">
    <property type="term" value="C:plasma membrane"/>
    <property type="evidence" value="ECO:0007669"/>
    <property type="project" value="UniProtKB-SubCell"/>
</dbReference>
<evidence type="ECO:0000256" key="3">
    <source>
        <dbReference type="ARBA" id="ARBA00022692"/>
    </source>
</evidence>
<protein>
    <recommendedName>
        <fullName evidence="9">Polysaccharide biosynthesis protein</fullName>
    </recommendedName>
</protein>
<keyword evidence="2" id="KW-1003">Cell membrane</keyword>
<name>Q1V1W0_PELU1</name>
<dbReference type="GeneID" id="66295053"/>
<dbReference type="PANTHER" id="PTHR30250:SF11">
    <property type="entry name" value="O-ANTIGEN TRANSPORTER-RELATED"/>
    <property type="match status" value="1"/>
</dbReference>
<feature type="transmembrane region" description="Helical" evidence="6">
    <location>
        <begin position="188"/>
        <end position="207"/>
    </location>
</feature>
<organism evidence="7 8">
    <name type="scientific">Pelagibacter ubique (strain HTCC1002)</name>
    <dbReference type="NCBI Taxonomy" id="314261"/>
    <lineage>
        <taxon>Bacteria</taxon>
        <taxon>Pseudomonadati</taxon>
        <taxon>Pseudomonadota</taxon>
        <taxon>Alphaproteobacteria</taxon>
        <taxon>Candidatus Pelagibacterales</taxon>
        <taxon>Candidatus Pelagibacteraceae</taxon>
        <taxon>Candidatus Pelagibacter</taxon>
    </lineage>
</organism>
<evidence type="ECO:0000256" key="6">
    <source>
        <dbReference type="SAM" id="Phobius"/>
    </source>
</evidence>
<feature type="transmembrane region" description="Helical" evidence="6">
    <location>
        <begin position="377"/>
        <end position="394"/>
    </location>
</feature>
<gene>
    <name evidence="7" type="ORF">PU1002_03586</name>
</gene>
<proteinExistence type="predicted"/>
<evidence type="ECO:0000256" key="2">
    <source>
        <dbReference type="ARBA" id="ARBA00022475"/>
    </source>
</evidence>
<reference evidence="7 8" key="1">
    <citation type="submission" date="2006-04" db="EMBL/GenBank/DDBJ databases">
        <authorList>
            <person name="Giovannoni S.J."/>
            <person name="Cho J.-C."/>
            <person name="Ferriera S."/>
            <person name="Johnson J."/>
            <person name="Kravitz S."/>
            <person name="Halpern A."/>
            <person name="Remington K."/>
            <person name="Beeson K."/>
            <person name="Tran B."/>
            <person name="Rogers Y.-H."/>
            <person name="Friedman R."/>
            <person name="Venter J.C."/>
        </authorList>
    </citation>
    <scope>NUCLEOTIDE SEQUENCE [LARGE SCALE GENOMIC DNA]</scope>
    <source>
        <strain evidence="7 8">HTCC1002</strain>
    </source>
</reference>
<evidence type="ECO:0000256" key="5">
    <source>
        <dbReference type="ARBA" id="ARBA00023136"/>
    </source>
</evidence>
<evidence type="ECO:0000256" key="1">
    <source>
        <dbReference type="ARBA" id="ARBA00004651"/>
    </source>
</evidence>
<dbReference type="AlphaFoldDB" id="Q1V1W0"/>
<keyword evidence="3 6" id="KW-0812">Transmembrane</keyword>
<dbReference type="PANTHER" id="PTHR30250">
    <property type="entry name" value="PST FAMILY PREDICTED COLANIC ACID TRANSPORTER"/>
    <property type="match status" value="1"/>
</dbReference>
<feature type="transmembrane region" description="Helical" evidence="6">
    <location>
        <begin position="400"/>
        <end position="419"/>
    </location>
</feature>
<comment type="caution">
    <text evidence="7">The sequence shown here is derived from an EMBL/GenBank/DDBJ whole genome shotgun (WGS) entry which is preliminary data.</text>
</comment>
<evidence type="ECO:0008006" key="9">
    <source>
        <dbReference type="Google" id="ProtNLM"/>
    </source>
</evidence>
<sequence>MIILNRILKGTSENVVDRFINIIIKFIEPIIFLNLATIEVYGIWLIIFSLPAYIMISDLGFSTVGQNQINMNIKVNKFDLAQKNFLNTLNLSIILNAIFSLLFFLILKEFFDNGFLKLGPIKSNEFYKIAIILIIYTFVHQLNGLFISIYAAHNRYYFKIRLGYLSKIIETFLLFYCLYNNYNFETIVLYFLINKIFFFIFIIFDIVKSYNWIKFQFKLEKKYIKNNLDHALSYLLFPITNALKYQSTNLIINSILGPKYVALLSIYLTLARVMVNLTSITDGIIKIELAKLWISKQLKNLKKIFIFNIQVTFYVSIAIILVLSFSNQLIFNFWIGKDFNINQNLFFIFLISTFFQSLFNSSVALLTSTNNFKKITLYNFINAVIFILSLYFFMDFKPNLFIVAILFLISDLIIFYNALDFSSKMVKDNLRNSLIKIFSFKNFKEAISKIYKNYAKN</sequence>
<dbReference type="Proteomes" id="UP000005306">
    <property type="component" value="Unassembled WGS sequence"/>
</dbReference>
<dbReference type="RefSeq" id="WP_006997355.1">
    <property type="nucleotide sequence ID" value="NZ_CH724130.1"/>
</dbReference>
<dbReference type="EMBL" id="AAPV01000001">
    <property type="protein sequence ID" value="EAS84768.1"/>
    <property type="molecule type" value="Genomic_DNA"/>
</dbReference>
<keyword evidence="5 6" id="KW-0472">Membrane</keyword>
<dbReference type="HOGENOM" id="CLU_683049_0_0_5"/>
<dbReference type="InterPro" id="IPR050833">
    <property type="entry name" value="Poly_Biosynth_Transport"/>
</dbReference>
<keyword evidence="4 6" id="KW-1133">Transmembrane helix</keyword>
<evidence type="ECO:0000256" key="4">
    <source>
        <dbReference type="ARBA" id="ARBA00022989"/>
    </source>
</evidence>
<comment type="subcellular location">
    <subcellularLocation>
        <location evidence="1">Cell membrane</location>
        <topology evidence="1">Multi-pass membrane protein</topology>
    </subcellularLocation>
</comment>
<feature type="transmembrane region" description="Helical" evidence="6">
    <location>
        <begin position="126"/>
        <end position="152"/>
    </location>
</feature>
<feature type="transmembrane region" description="Helical" evidence="6">
    <location>
        <begin position="41"/>
        <end position="64"/>
    </location>
</feature>
<evidence type="ECO:0000313" key="8">
    <source>
        <dbReference type="Proteomes" id="UP000005306"/>
    </source>
</evidence>
<accession>Q1V1W0</accession>
<feature type="transmembrane region" description="Helical" evidence="6">
    <location>
        <begin position="85"/>
        <end position="106"/>
    </location>
</feature>